<sequence>MINELKKALLIGVGAVAATYEKANELISEMVQKGKLTVEEGKELTEELKRDFKEKTSSTTNKVKSKFDDLKPITKDDLKAFVQESDIPSRLELEALRRKIEELEEKLNRKEES</sequence>
<dbReference type="AlphaFoldDB" id="A0A919S0H3"/>
<proteinExistence type="predicted"/>
<organism evidence="1 2">
    <name type="scientific">Clostridium polyendosporum</name>
    <dbReference type="NCBI Taxonomy" id="69208"/>
    <lineage>
        <taxon>Bacteria</taxon>
        <taxon>Bacillati</taxon>
        <taxon>Bacillota</taxon>
        <taxon>Clostridia</taxon>
        <taxon>Eubacteriales</taxon>
        <taxon>Clostridiaceae</taxon>
        <taxon>Clostridium</taxon>
    </lineage>
</organism>
<accession>A0A919S0H3</accession>
<evidence type="ECO:0000313" key="2">
    <source>
        <dbReference type="Proteomes" id="UP000679179"/>
    </source>
</evidence>
<dbReference type="PANTHER" id="PTHR38664:SF1">
    <property type="entry name" value="SLR0058 PROTEIN"/>
    <property type="match status" value="1"/>
</dbReference>
<comment type="caution">
    <text evidence="1">The sequence shown here is derived from an EMBL/GenBank/DDBJ whole genome shotgun (WGS) entry which is preliminary data.</text>
</comment>
<dbReference type="InterPro" id="IPR008769">
    <property type="entry name" value="PhaF_PhaI"/>
</dbReference>
<evidence type="ECO:0000313" key="1">
    <source>
        <dbReference type="EMBL" id="GIM29023.1"/>
    </source>
</evidence>
<dbReference type="Proteomes" id="UP000679179">
    <property type="component" value="Unassembled WGS sequence"/>
</dbReference>
<dbReference type="RefSeq" id="WP_212903739.1">
    <property type="nucleotide sequence ID" value="NZ_BOPZ01000012.1"/>
</dbReference>
<name>A0A919S0H3_9CLOT</name>
<evidence type="ECO:0008006" key="3">
    <source>
        <dbReference type="Google" id="ProtNLM"/>
    </source>
</evidence>
<keyword evidence="2" id="KW-1185">Reference proteome</keyword>
<gene>
    <name evidence="1" type="ORF">CPJCM30710_16890</name>
</gene>
<dbReference type="Pfam" id="PF05597">
    <property type="entry name" value="Phasin"/>
    <property type="match status" value="1"/>
</dbReference>
<dbReference type="EMBL" id="BOPZ01000012">
    <property type="protein sequence ID" value="GIM29023.1"/>
    <property type="molecule type" value="Genomic_DNA"/>
</dbReference>
<protein>
    <recommendedName>
        <fullName evidence="3">Polyhydroxyalkanoate synthesis regulator phasin</fullName>
    </recommendedName>
</protein>
<dbReference type="PANTHER" id="PTHR38664">
    <property type="entry name" value="SLR0058 PROTEIN"/>
    <property type="match status" value="1"/>
</dbReference>
<reference evidence="1" key="1">
    <citation type="submission" date="2021-03" db="EMBL/GenBank/DDBJ databases">
        <title>Taxonomic study of Clostridium polyendosporum from meadow-gley soil under rice.</title>
        <authorList>
            <person name="Kobayashi H."/>
            <person name="Tanizawa Y."/>
            <person name="Yagura M."/>
        </authorList>
    </citation>
    <scope>NUCLEOTIDE SEQUENCE</scope>
    <source>
        <strain evidence="1">JCM 30710</strain>
    </source>
</reference>